<dbReference type="OrthoDB" id="205514at2759"/>
<dbReference type="AlphaFoldDB" id="K5Y081"/>
<comment type="catalytic activity">
    <reaction evidence="6">
        <text>DNA(n) + a 2'-deoxyribonucleoside 5'-triphosphate = DNA(n+1) + diphosphate</text>
        <dbReference type="Rhea" id="RHEA:22508"/>
        <dbReference type="Rhea" id="RHEA-COMP:17339"/>
        <dbReference type="Rhea" id="RHEA-COMP:17340"/>
        <dbReference type="ChEBI" id="CHEBI:33019"/>
        <dbReference type="ChEBI" id="CHEBI:61560"/>
        <dbReference type="ChEBI" id="CHEBI:173112"/>
        <dbReference type="EC" id="2.7.7.7"/>
    </reaction>
</comment>
<dbReference type="SUPFAM" id="SSF81585">
    <property type="entry name" value="PsbU/PolX domain-like"/>
    <property type="match status" value="1"/>
</dbReference>
<dbReference type="FunFam" id="3.30.210.10:FF:000005">
    <property type="entry name" value="DNA polymerase IV"/>
    <property type="match status" value="1"/>
</dbReference>
<feature type="region of interest" description="Disordered" evidence="7">
    <location>
        <begin position="140"/>
        <end position="160"/>
    </location>
</feature>
<keyword evidence="6" id="KW-0234">DNA repair</keyword>
<dbReference type="InterPro" id="IPR028207">
    <property type="entry name" value="DNA_pol_B_palm_palm"/>
</dbReference>
<keyword evidence="1" id="KW-0237">DNA synthesis</keyword>
<dbReference type="RefSeq" id="XP_007327985.1">
    <property type="nucleotide sequence ID" value="XM_007327923.1"/>
</dbReference>
<dbReference type="KEGG" id="abp:AGABI1DRAFT36756"/>
<accession>K5Y081</accession>
<dbReference type="Gene3D" id="3.30.210.10">
    <property type="entry name" value="DNA polymerase, thumb domain"/>
    <property type="match status" value="1"/>
</dbReference>
<evidence type="ECO:0000256" key="2">
    <source>
        <dbReference type="ARBA" id="ARBA00022679"/>
    </source>
</evidence>
<dbReference type="InParanoid" id="K5Y081"/>
<keyword evidence="10" id="KW-1185">Reference proteome</keyword>
<dbReference type="Pfam" id="PF14792">
    <property type="entry name" value="DNA_pol_B_palm"/>
    <property type="match status" value="1"/>
</dbReference>
<keyword evidence="4" id="KW-0235">DNA replication</keyword>
<comment type="function">
    <text evidence="6">DNA polymerase that functions in several pathways of DNA repair. Involved in base excision repair (BER) responsible for repair of lesions that give rise to abasic (AP) sites in DNA. Also contributes to DNA double-strand break repair by non-homologous end joining and homologous recombination. Has both template-dependent and template-independent (terminal transferase) DNA polymerase activities. Has also a 5'-deoxyribose-5-phosphate lyase (dRP lyase) activity.</text>
</comment>
<keyword evidence="3 6" id="KW-0548">Nucleotidyltransferase</keyword>
<evidence type="ECO:0000313" key="9">
    <source>
        <dbReference type="EMBL" id="EKM81125.1"/>
    </source>
</evidence>
<dbReference type="Gene3D" id="1.10.150.20">
    <property type="entry name" value="5' to 3' exonuclease, C-terminal subdomain"/>
    <property type="match status" value="1"/>
</dbReference>
<dbReference type="Gene3D" id="3.30.460.10">
    <property type="entry name" value="Beta Polymerase, domain 2"/>
    <property type="match status" value="1"/>
</dbReference>
<evidence type="ECO:0000256" key="6">
    <source>
        <dbReference type="RuleBase" id="RU366014"/>
    </source>
</evidence>
<name>K5Y081_AGABU</name>
<dbReference type="HOGENOM" id="CLU_008698_5_0_1"/>
<dbReference type="InterPro" id="IPR022312">
    <property type="entry name" value="DNA_pol_X"/>
</dbReference>
<evidence type="ECO:0000256" key="3">
    <source>
        <dbReference type="ARBA" id="ARBA00022695"/>
    </source>
</evidence>
<protein>
    <recommendedName>
        <fullName evidence="6">DNA polymerase</fullName>
        <ecNumber evidence="6">2.7.7.7</ecNumber>
    </recommendedName>
</protein>
<dbReference type="GeneID" id="18829207"/>
<keyword evidence="2 6" id="KW-0808">Transferase</keyword>
<dbReference type="OMA" id="GKPCGHD"/>
<dbReference type="InterPro" id="IPR029398">
    <property type="entry name" value="PolB_thumb"/>
</dbReference>
<dbReference type="SMART" id="SM00483">
    <property type="entry name" value="POLXc"/>
    <property type="match status" value="1"/>
</dbReference>
<dbReference type="EMBL" id="JH971388">
    <property type="protein sequence ID" value="EKM81125.1"/>
    <property type="molecule type" value="Genomic_DNA"/>
</dbReference>
<keyword evidence="6" id="KW-0539">Nucleus</keyword>
<dbReference type="eggNOG" id="KOG2534">
    <property type="taxonomic scope" value="Eukaryota"/>
</dbReference>
<dbReference type="InterPro" id="IPR002008">
    <property type="entry name" value="DNA_pol_X_beta-like"/>
</dbReference>
<dbReference type="InterPro" id="IPR002054">
    <property type="entry name" value="DNA-dir_DNA_pol_X"/>
</dbReference>
<dbReference type="Proteomes" id="UP000008493">
    <property type="component" value="Unassembled WGS sequence"/>
</dbReference>
<dbReference type="PRINTS" id="PR00870">
    <property type="entry name" value="DNAPOLXBETA"/>
</dbReference>
<dbReference type="FunCoup" id="K5Y081">
    <property type="interactions" value="177"/>
</dbReference>
<evidence type="ECO:0000256" key="7">
    <source>
        <dbReference type="SAM" id="MobiDB-lite"/>
    </source>
</evidence>
<dbReference type="GO" id="GO:0003677">
    <property type="term" value="F:DNA binding"/>
    <property type="evidence" value="ECO:0007669"/>
    <property type="project" value="UniProtKB-UniRule"/>
</dbReference>
<evidence type="ECO:0000256" key="4">
    <source>
        <dbReference type="ARBA" id="ARBA00022705"/>
    </source>
</evidence>
<keyword evidence="6" id="KW-0239">DNA-directed DNA polymerase</keyword>
<dbReference type="InterPro" id="IPR037160">
    <property type="entry name" value="DNA_Pol_thumb_sf"/>
</dbReference>
<dbReference type="GO" id="GO:0046872">
    <property type="term" value="F:metal ion binding"/>
    <property type="evidence" value="ECO:0007669"/>
    <property type="project" value="UniProtKB-UniRule"/>
</dbReference>
<feature type="region of interest" description="Disordered" evidence="7">
    <location>
        <begin position="1"/>
        <end position="29"/>
    </location>
</feature>
<dbReference type="PANTHER" id="PTHR11276:SF28">
    <property type="entry name" value="DNA POLYMERASE LAMBDA"/>
    <property type="match status" value="1"/>
</dbReference>
<comment type="similarity">
    <text evidence="6">Belongs to the DNA polymerase type-X family.</text>
</comment>
<dbReference type="STRING" id="597362.K5Y081"/>
<dbReference type="InterPro" id="IPR027421">
    <property type="entry name" value="DNA_pol_lamdba_lyase_dom_sf"/>
</dbReference>
<dbReference type="GO" id="GO:0003887">
    <property type="term" value="F:DNA-directed DNA polymerase activity"/>
    <property type="evidence" value="ECO:0007669"/>
    <property type="project" value="UniProtKB-UniRule"/>
</dbReference>
<feature type="domain" description="DNA-directed DNA polymerase X" evidence="8">
    <location>
        <begin position="191"/>
        <end position="575"/>
    </location>
</feature>
<dbReference type="InterPro" id="IPR043519">
    <property type="entry name" value="NT_sf"/>
</dbReference>
<dbReference type="SUPFAM" id="SSF81301">
    <property type="entry name" value="Nucleotidyltransferase"/>
    <property type="match status" value="1"/>
</dbReference>
<dbReference type="PRINTS" id="PR00869">
    <property type="entry name" value="DNAPOLX"/>
</dbReference>
<dbReference type="GO" id="GO:0006303">
    <property type="term" value="P:double-strand break repair via nonhomologous end joining"/>
    <property type="evidence" value="ECO:0007669"/>
    <property type="project" value="TreeGrafter"/>
</dbReference>
<evidence type="ECO:0000256" key="5">
    <source>
        <dbReference type="PIRSR" id="PIRSR622312-50"/>
    </source>
</evidence>
<evidence type="ECO:0000313" key="10">
    <source>
        <dbReference type="Proteomes" id="UP000008493"/>
    </source>
</evidence>
<dbReference type="GO" id="GO:0005634">
    <property type="term" value="C:nucleus"/>
    <property type="evidence" value="ECO:0007669"/>
    <property type="project" value="UniProtKB-SubCell"/>
</dbReference>
<sequence length="578" mass="64714">MLGKRPRTPSSSPSDGPSKRQRSDSLDSWDGFSNQRLRVYVVQAKLDEKEIADIYRLVESHATGNSDLHLQLSSSPETADIIITAVHMLKRLERHVPWDVAKQKSIVTPEWLRQSIKLKRPAPCGGFAAIRQLHNDTVEHCPEQDESSEPSQTAHPMASAESVVVFKPTSEKVKNNWRSRYACARAHPLICPNQALAIALNVLGRSRELEGLSVNALAYERAVAVTYPSVITRDNFRQDISKLPGVGSKVRSKIEEFIKNGTIEETETTLESERYRSLSLFNTVYGIGPSAARHLYELGLRSVGDLERYYDVPQGVNASQLDEIESQTFTPNGRPVPLKSFTEGNAKIPPISVKVALALREDLNTPIPRAELEEIHRVIMSELEQVQAGCSSTVVGGHRRGKLESNDMDIVITHSDMHQGTGSIKGMAAKLVERLYKRGELIHAKAYLSGFHSHNPLRTEHWDSLEKALTVFRLPASSTASQSQSSEAGSQTRRLYRRLDLIFAPPEAYWTAVVGWSGSRLFERDLRLWAKVEKGMKFDSSGLTRRHDSKLFVPENEEDVFKILGLEWVDPTLRNANV</sequence>
<proteinExistence type="inferred from homology"/>
<dbReference type="SUPFAM" id="SSF47802">
    <property type="entry name" value="DNA polymerase beta, N-terminal domain-like"/>
    <property type="match status" value="1"/>
</dbReference>
<comment type="subcellular location">
    <subcellularLocation>
        <location evidence="6">Nucleus</location>
    </subcellularLocation>
</comment>
<reference evidence="10" key="1">
    <citation type="journal article" date="2012" name="Proc. Natl. Acad. Sci. U.S.A.">
        <title>Genome sequence of the button mushroom Agaricus bisporus reveals mechanisms governing adaptation to a humic-rich ecological niche.</title>
        <authorList>
            <person name="Morin E."/>
            <person name="Kohler A."/>
            <person name="Baker A.R."/>
            <person name="Foulongne-Oriol M."/>
            <person name="Lombard V."/>
            <person name="Nagy L.G."/>
            <person name="Ohm R.A."/>
            <person name="Patyshakuliyeva A."/>
            <person name="Brun A."/>
            <person name="Aerts A.L."/>
            <person name="Bailey A.M."/>
            <person name="Billette C."/>
            <person name="Coutinho P.M."/>
            <person name="Deakin G."/>
            <person name="Doddapaneni H."/>
            <person name="Floudas D."/>
            <person name="Grimwood J."/>
            <person name="Hilden K."/>
            <person name="Kuees U."/>
            <person name="LaButti K.M."/>
            <person name="Lapidus A."/>
            <person name="Lindquist E.A."/>
            <person name="Lucas S.M."/>
            <person name="Murat C."/>
            <person name="Riley R.W."/>
            <person name="Salamov A.A."/>
            <person name="Schmutz J."/>
            <person name="Subramanian V."/>
            <person name="Woesten H.A.B."/>
            <person name="Xu J."/>
            <person name="Eastwood D.C."/>
            <person name="Foster G.D."/>
            <person name="Sonnenberg A.S."/>
            <person name="Cullen D."/>
            <person name="de Vries R.P."/>
            <person name="Lundell T."/>
            <person name="Hibbett D.S."/>
            <person name="Henrissat B."/>
            <person name="Burton K.S."/>
            <person name="Kerrigan R.W."/>
            <person name="Challen M.P."/>
            <person name="Grigoriev I.V."/>
            <person name="Martin F."/>
        </authorList>
    </citation>
    <scope>NUCLEOTIDE SEQUENCE [LARGE SCALE GENOMIC DNA]</scope>
    <source>
        <strain evidence="10">JB137-S8 / ATCC MYA-4627 / FGSC 10392</strain>
    </source>
</reference>
<dbReference type="Pfam" id="PF14791">
    <property type="entry name" value="DNA_pol_B_thumb"/>
    <property type="match status" value="1"/>
</dbReference>
<organism evidence="9 10">
    <name type="scientific">Agaricus bisporus var. burnettii (strain JB137-S8 / ATCC MYA-4627 / FGSC 10392)</name>
    <name type="common">White button mushroom</name>
    <dbReference type="NCBI Taxonomy" id="597362"/>
    <lineage>
        <taxon>Eukaryota</taxon>
        <taxon>Fungi</taxon>
        <taxon>Dikarya</taxon>
        <taxon>Basidiomycota</taxon>
        <taxon>Agaricomycotina</taxon>
        <taxon>Agaricomycetes</taxon>
        <taxon>Agaricomycetidae</taxon>
        <taxon>Agaricales</taxon>
        <taxon>Agaricineae</taxon>
        <taxon>Agaricaceae</taxon>
        <taxon>Agaricus</taxon>
    </lineage>
</organism>
<gene>
    <name evidence="9" type="ORF">AGABI1DRAFT_36756</name>
</gene>
<keyword evidence="6" id="KW-0227">DNA damage</keyword>
<dbReference type="PANTHER" id="PTHR11276">
    <property type="entry name" value="DNA POLYMERASE TYPE-X FAMILY MEMBER"/>
    <property type="match status" value="1"/>
</dbReference>
<evidence type="ECO:0000259" key="8">
    <source>
        <dbReference type="SMART" id="SM00483"/>
    </source>
</evidence>
<feature type="active site" description="Nucleophile; Schiff-base intermediate with DNA; for 5'-dRP lyase activity" evidence="5">
    <location>
        <position position="253"/>
    </location>
</feature>
<dbReference type="EC" id="2.7.7.7" evidence="6"/>
<dbReference type="Gene3D" id="1.10.150.110">
    <property type="entry name" value="DNA polymerase beta, N-terminal domain-like"/>
    <property type="match status" value="1"/>
</dbReference>
<evidence type="ECO:0000256" key="1">
    <source>
        <dbReference type="ARBA" id="ARBA00022634"/>
    </source>
</evidence>